<comment type="caution">
    <text evidence="2">The sequence shown here is derived from an EMBL/GenBank/DDBJ whole genome shotgun (WGS) entry which is preliminary data.</text>
</comment>
<feature type="compositionally biased region" description="Low complexity" evidence="1">
    <location>
        <begin position="48"/>
        <end position="62"/>
    </location>
</feature>
<feature type="compositionally biased region" description="Basic and acidic residues" evidence="1">
    <location>
        <begin position="115"/>
        <end position="126"/>
    </location>
</feature>
<feature type="compositionally biased region" description="Basic and acidic residues" evidence="1">
    <location>
        <begin position="63"/>
        <end position="79"/>
    </location>
</feature>
<keyword evidence="3" id="KW-1185">Reference proteome</keyword>
<organism evidence="2 3">
    <name type="scientific">Ostreobium quekettii</name>
    <dbReference type="NCBI Taxonomy" id="121088"/>
    <lineage>
        <taxon>Eukaryota</taxon>
        <taxon>Viridiplantae</taxon>
        <taxon>Chlorophyta</taxon>
        <taxon>core chlorophytes</taxon>
        <taxon>Ulvophyceae</taxon>
        <taxon>TCBD clade</taxon>
        <taxon>Bryopsidales</taxon>
        <taxon>Ostreobineae</taxon>
        <taxon>Ostreobiaceae</taxon>
        <taxon>Ostreobium</taxon>
    </lineage>
</organism>
<evidence type="ECO:0000256" key="1">
    <source>
        <dbReference type="SAM" id="MobiDB-lite"/>
    </source>
</evidence>
<feature type="region of interest" description="Disordered" evidence="1">
    <location>
        <begin position="115"/>
        <end position="146"/>
    </location>
</feature>
<feature type="region of interest" description="Disordered" evidence="1">
    <location>
        <begin position="1"/>
        <end position="79"/>
    </location>
</feature>
<feature type="non-terminal residue" evidence="2">
    <location>
        <position position="409"/>
    </location>
</feature>
<reference evidence="2" key="1">
    <citation type="submission" date="2020-12" db="EMBL/GenBank/DDBJ databases">
        <authorList>
            <person name="Iha C."/>
        </authorList>
    </citation>
    <scope>NUCLEOTIDE SEQUENCE</scope>
</reference>
<dbReference type="Proteomes" id="UP000708148">
    <property type="component" value="Unassembled WGS sequence"/>
</dbReference>
<dbReference type="EMBL" id="CAJHUC010001063">
    <property type="protein sequence ID" value="CAD7699582.1"/>
    <property type="molecule type" value="Genomic_DNA"/>
</dbReference>
<evidence type="ECO:0000313" key="3">
    <source>
        <dbReference type="Proteomes" id="UP000708148"/>
    </source>
</evidence>
<name>A0A8S1IWS3_9CHLO</name>
<feature type="compositionally biased region" description="Basic and acidic residues" evidence="1">
    <location>
        <begin position="368"/>
        <end position="399"/>
    </location>
</feature>
<sequence>MLFDDDEISLGYDTNDLEDEVGSEGSPAAPDAEMGEADRQTPEEAEGGAEAPAQAPEPAGPAKQEKSKEENKKEESAAEERALTVFGIGEVAPLGLTMVVDEAGVRAVQKSAKLKEMHEKPVEAKRRPLGKGGPTSAKERASKNSRCIHKKGKNDFKVQIKGEEEGTYISRHRDAIIPDPCQMDDEDYKKGLTLAEGYLDGSHRNQLNAYPSQVRAEALKAFSKSNLEPVWNVGSFFLELCRRKEQEVKAPEGEKEVRLDHVYTLGCKRVKGIVDFKRREMLMKVPRNSRRDAILGLGAIPYQAICTGTSLWFDDLLRELAPQLMRKFPVKYVKHAAKKPTAKQERGGSGVRADANTIVSPKAQQPCKEGKTAEKREKPASSSKAKDLRSPSTKDERSRLPKMSAVGRD</sequence>
<proteinExistence type="predicted"/>
<accession>A0A8S1IWS3</accession>
<dbReference type="AlphaFoldDB" id="A0A8S1IWS3"/>
<feature type="region of interest" description="Disordered" evidence="1">
    <location>
        <begin position="337"/>
        <end position="409"/>
    </location>
</feature>
<protein>
    <submittedName>
        <fullName evidence="2">Uncharacterized protein</fullName>
    </submittedName>
</protein>
<evidence type="ECO:0000313" key="2">
    <source>
        <dbReference type="EMBL" id="CAD7699582.1"/>
    </source>
</evidence>
<gene>
    <name evidence="2" type="ORF">OSTQU699_LOCUS4941</name>
</gene>